<protein>
    <submittedName>
        <fullName evidence="2">Uncharacterized protein</fullName>
    </submittedName>
</protein>
<accession>A0A133ZXB8</accession>
<gene>
    <name evidence="2" type="ORF">HMPREF1866_00740</name>
</gene>
<feature type="transmembrane region" description="Helical" evidence="1">
    <location>
        <begin position="15"/>
        <end position="35"/>
    </location>
</feature>
<comment type="caution">
    <text evidence="2">The sequence shown here is derived from an EMBL/GenBank/DDBJ whole genome shotgun (WGS) entry which is preliminary data.</text>
</comment>
<organism evidence="2 3">
    <name type="scientific">Lachnoanaerobaculum saburreum</name>
    <dbReference type="NCBI Taxonomy" id="467210"/>
    <lineage>
        <taxon>Bacteria</taxon>
        <taxon>Bacillati</taxon>
        <taxon>Bacillota</taxon>
        <taxon>Clostridia</taxon>
        <taxon>Lachnospirales</taxon>
        <taxon>Lachnospiraceae</taxon>
        <taxon>Lachnoanaerobaculum</taxon>
    </lineage>
</organism>
<reference evidence="3" key="1">
    <citation type="submission" date="2016-01" db="EMBL/GenBank/DDBJ databases">
        <authorList>
            <person name="Mitreva M."/>
            <person name="Pepin K.H."/>
            <person name="Mihindukulasuriya K.A."/>
            <person name="Fulton R."/>
            <person name="Fronick C."/>
            <person name="O'Laughlin M."/>
            <person name="Miner T."/>
            <person name="Herter B."/>
            <person name="Rosa B.A."/>
            <person name="Cordes M."/>
            <person name="Tomlinson C."/>
            <person name="Wollam A."/>
            <person name="Palsikar V.B."/>
            <person name="Mardis E.R."/>
            <person name="Wilson R.K."/>
        </authorList>
    </citation>
    <scope>NUCLEOTIDE SEQUENCE [LARGE SCALE GENOMIC DNA]</scope>
    <source>
        <strain evidence="3">DNF00896</strain>
    </source>
</reference>
<dbReference type="EMBL" id="LSDA01000019">
    <property type="protein sequence ID" value="KXB60083.1"/>
    <property type="molecule type" value="Genomic_DNA"/>
</dbReference>
<name>A0A133ZXB8_9FIRM</name>
<evidence type="ECO:0000313" key="2">
    <source>
        <dbReference type="EMBL" id="KXB60083.1"/>
    </source>
</evidence>
<dbReference type="Proteomes" id="UP000070394">
    <property type="component" value="Unassembled WGS sequence"/>
</dbReference>
<keyword evidence="1" id="KW-1133">Transmembrane helix</keyword>
<keyword evidence="1" id="KW-0472">Membrane</keyword>
<evidence type="ECO:0000313" key="3">
    <source>
        <dbReference type="Proteomes" id="UP000070394"/>
    </source>
</evidence>
<sequence length="43" mass="5180">MQIYMVKPYVGLKLIFTYSATIVTYFLYLCIKIYIISHCRLKQ</sequence>
<proteinExistence type="predicted"/>
<dbReference type="AlphaFoldDB" id="A0A133ZXB8"/>
<keyword evidence="1" id="KW-0812">Transmembrane</keyword>
<evidence type="ECO:0000256" key="1">
    <source>
        <dbReference type="SAM" id="Phobius"/>
    </source>
</evidence>
<keyword evidence="3" id="KW-1185">Reference proteome</keyword>